<accession>A0ABM3AMC9</accession>
<protein>
    <recommendedName>
        <fullName evidence="3">Reverse transcriptase</fullName>
    </recommendedName>
</protein>
<proteinExistence type="predicted"/>
<evidence type="ECO:0008006" key="3">
    <source>
        <dbReference type="Google" id="ProtNLM"/>
    </source>
</evidence>
<keyword evidence="1" id="KW-1185">Reference proteome</keyword>
<dbReference type="RefSeq" id="XP_040955983.1">
    <property type="nucleotide sequence ID" value="XM_041100049.1"/>
</dbReference>
<dbReference type="PANTHER" id="PTHR33116">
    <property type="entry name" value="REVERSE TRANSCRIPTASE ZINC-BINDING DOMAIN-CONTAINING PROTEIN-RELATED-RELATED"/>
    <property type="match status" value="1"/>
</dbReference>
<evidence type="ECO:0000313" key="2">
    <source>
        <dbReference type="RefSeq" id="XP_040955983.1"/>
    </source>
</evidence>
<dbReference type="Proteomes" id="UP000818029">
    <property type="component" value="Chromosome D08"/>
</dbReference>
<reference evidence="2" key="2">
    <citation type="submission" date="2025-08" db="UniProtKB">
        <authorList>
            <consortium name="RefSeq"/>
        </authorList>
    </citation>
    <scope>IDENTIFICATION</scope>
</reference>
<reference evidence="1" key="1">
    <citation type="journal article" date="2020" name="Nat. Genet.">
        <title>Genomic diversifications of five Gossypium allopolyploid species and their impact on cotton improvement.</title>
        <authorList>
            <person name="Chen Z.J."/>
            <person name="Sreedasyam A."/>
            <person name="Ando A."/>
            <person name="Song Q."/>
            <person name="De Santiago L.M."/>
            <person name="Hulse-Kemp A.M."/>
            <person name="Ding M."/>
            <person name="Ye W."/>
            <person name="Kirkbride R.C."/>
            <person name="Jenkins J."/>
            <person name="Plott C."/>
            <person name="Lovell J."/>
            <person name="Lin Y.M."/>
            <person name="Vaughn R."/>
            <person name="Liu B."/>
            <person name="Simpson S."/>
            <person name="Scheffler B.E."/>
            <person name="Wen L."/>
            <person name="Saski C.A."/>
            <person name="Grover C.E."/>
            <person name="Hu G."/>
            <person name="Conover J.L."/>
            <person name="Carlson J.W."/>
            <person name="Shu S."/>
            <person name="Boston L.B."/>
            <person name="Williams M."/>
            <person name="Peterson D.G."/>
            <person name="McGee K."/>
            <person name="Jones D.C."/>
            <person name="Wendel J.F."/>
            <person name="Stelly D.M."/>
            <person name="Grimwood J."/>
            <person name="Schmutz J."/>
        </authorList>
    </citation>
    <scope>NUCLEOTIDE SEQUENCE [LARGE SCALE GENOMIC DNA]</scope>
    <source>
        <strain evidence="1">cv. TM-1</strain>
    </source>
</reference>
<sequence length="268" mass="31306">MEKYLGLPNMIGRRKKESFQYLKDKVNSRIRDWSIRWLSQGGKEVFIKSILQAIPTYAMSCFLLPNSLCGDLEKIFANFWWQKKQGQKGIHWCKWEHMCRGKEEGETNFLNSRLGNNCSYTWKSIWATRGILSEGLCWKVGNGSEISMMNDSWIPYYARLSSHFVNLRDCKVAELIDESKREWKQGLIESTFPMEIAERIICIPLAKEPHKDFPAWRGESLGEFTVRSAYKLLQDKNYNLANSLELYSNMGESALPKAPKSNDMFWVW</sequence>
<evidence type="ECO:0000313" key="1">
    <source>
        <dbReference type="Proteomes" id="UP000818029"/>
    </source>
</evidence>
<gene>
    <name evidence="2" type="primary">LOC121220359</name>
</gene>
<organism evidence="1 2">
    <name type="scientific">Gossypium hirsutum</name>
    <name type="common">Upland cotton</name>
    <name type="synonym">Gossypium mexicanum</name>
    <dbReference type="NCBI Taxonomy" id="3635"/>
    <lineage>
        <taxon>Eukaryota</taxon>
        <taxon>Viridiplantae</taxon>
        <taxon>Streptophyta</taxon>
        <taxon>Embryophyta</taxon>
        <taxon>Tracheophyta</taxon>
        <taxon>Spermatophyta</taxon>
        <taxon>Magnoliopsida</taxon>
        <taxon>eudicotyledons</taxon>
        <taxon>Gunneridae</taxon>
        <taxon>Pentapetalae</taxon>
        <taxon>rosids</taxon>
        <taxon>malvids</taxon>
        <taxon>Malvales</taxon>
        <taxon>Malvaceae</taxon>
        <taxon>Malvoideae</taxon>
        <taxon>Gossypium</taxon>
    </lineage>
</organism>
<dbReference type="GeneID" id="121220359"/>
<name>A0ABM3AMC9_GOSHI</name>
<dbReference type="PANTHER" id="PTHR33116:SF86">
    <property type="entry name" value="REVERSE TRANSCRIPTASE DOMAIN-CONTAINING PROTEIN"/>
    <property type="match status" value="1"/>
</dbReference>